<dbReference type="EMBL" id="JAAQPF010000133">
    <property type="protein sequence ID" value="KAF5714442.1"/>
    <property type="molecule type" value="Genomic_DNA"/>
</dbReference>
<dbReference type="PANTHER" id="PTHR47425:SF2">
    <property type="entry name" value="FARB-RELATED"/>
    <property type="match status" value="1"/>
</dbReference>
<protein>
    <submittedName>
        <fullName evidence="3">Fungal specific transcription factor factor domain-containing protein</fullName>
    </submittedName>
</protein>
<dbReference type="InterPro" id="IPR052761">
    <property type="entry name" value="Fungal_Detox/Toxin_TFs"/>
</dbReference>
<keyword evidence="1" id="KW-0539">Nucleus</keyword>
<organism evidence="3 4">
    <name type="scientific">Fusarium globosum</name>
    <dbReference type="NCBI Taxonomy" id="78864"/>
    <lineage>
        <taxon>Eukaryota</taxon>
        <taxon>Fungi</taxon>
        <taxon>Dikarya</taxon>
        <taxon>Ascomycota</taxon>
        <taxon>Pezizomycotina</taxon>
        <taxon>Sordariomycetes</taxon>
        <taxon>Hypocreomycetidae</taxon>
        <taxon>Hypocreales</taxon>
        <taxon>Nectriaceae</taxon>
        <taxon>Fusarium</taxon>
        <taxon>Fusarium fujikuroi species complex</taxon>
    </lineage>
</organism>
<dbReference type="Pfam" id="PF04082">
    <property type="entry name" value="Fungal_trans"/>
    <property type="match status" value="1"/>
</dbReference>
<dbReference type="SMART" id="SM00906">
    <property type="entry name" value="Fungal_trans"/>
    <property type="match status" value="1"/>
</dbReference>
<keyword evidence="4" id="KW-1185">Reference proteome</keyword>
<proteinExistence type="predicted"/>
<evidence type="ECO:0000313" key="3">
    <source>
        <dbReference type="EMBL" id="KAF5714442.1"/>
    </source>
</evidence>
<reference evidence="3 4" key="1">
    <citation type="submission" date="2020-05" db="EMBL/GenBank/DDBJ databases">
        <title>Identification and distribution of gene clusters putatively required for synthesis of sphingolipid metabolism inhibitors in phylogenetically diverse species of the filamentous fungus Fusarium.</title>
        <authorList>
            <person name="Kim H.-S."/>
            <person name="Busman M."/>
            <person name="Brown D.W."/>
            <person name="Divon H."/>
            <person name="Uhlig S."/>
            <person name="Proctor R.H."/>
        </authorList>
    </citation>
    <scope>NUCLEOTIDE SEQUENCE [LARGE SCALE GENOMIC DNA]</scope>
    <source>
        <strain evidence="3 4">NRRL 26131</strain>
    </source>
</reference>
<dbReference type="GO" id="GO:0003677">
    <property type="term" value="F:DNA binding"/>
    <property type="evidence" value="ECO:0007669"/>
    <property type="project" value="InterPro"/>
</dbReference>
<evidence type="ECO:0000313" key="4">
    <source>
        <dbReference type="Proteomes" id="UP000532311"/>
    </source>
</evidence>
<comment type="caution">
    <text evidence="3">The sequence shown here is derived from an EMBL/GenBank/DDBJ whole genome shotgun (WGS) entry which is preliminary data.</text>
</comment>
<gene>
    <name evidence="3" type="ORF">FGLOB1_3499</name>
</gene>
<feature type="domain" description="Xylanolytic transcriptional activator regulatory" evidence="2">
    <location>
        <begin position="202"/>
        <end position="276"/>
    </location>
</feature>
<dbReference type="GO" id="GO:0008270">
    <property type="term" value="F:zinc ion binding"/>
    <property type="evidence" value="ECO:0007669"/>
    <property type="project" value="InterPro"/>
</dbReference>
<dbReference type="AlphaFoldDB" id="A0A8H5YLI0"/>
<sequence>MAISPAKAVKLTPAQVETGVASRIPLINAGSDESPLLRPVQAAKKPIPSSRSNEVHYSDYSFIAIGNWSPPSQQDVHFLDLKGCRRLPPKGILDEFMRLYFLHVHPRLPFLDEGSFWSTYCLDTALDSPNQGIPLLLIQAMIFATSATLGFKDIRRASSAFYQRAKILFDFNVESSPMILSQAALLLSFWYPMSGTDPQKPNSLWLSIAIHHARCLGADEAWKHRDVPAQSEESHLLRRLWWCCVIRDRVVSLGFRQRLQITRVPPVLLLSDFENEINHSEVTRPESKRKLVRMLLRVMELCEILTGFLELICLPDCYRMGYTQREVATLSGCRDALQKWFMATNTIIPNSHFDNRFRDHEQKFRRDDVAGQSADSSFLLSRSHARLTLMNFEALIAAFHPTRSGVDNPFLLHSSEHGQEIQRASFGVMECLEELTPLGLVQYLPLSVMAFIALPLLLSTLDLQVLAMANLRTKLAEKKHSFQVLVEAIKEIEPRYDGVELISTAIRHIVKLVQVDNALASNSLITEWTDVLAWKPSIYLRLTLTMDLSLNLTRLPEDRDFPIALRSNYVPGPNLLLYQIHLESYQSTVSSDGVEVFPREADQTPDEVFGLSLCTRREETDTSHHCANGSAVAASISQSGDDLASPRFTDKLFLEASLPTTWDDLVAASPSATGNNYFSAPTDSTCSATHQHCTDEASSQSDALESLLEWEDMYIKNSPGLVDIV</sequence>
<dbReference type="PANTHER" id="PTHR47425">
    <property type="entry name" value="FARB-RELATED"/>
    <property type="match status" value="1"/>
</dbReference>
<evidence type="ECO:0000259" key="2">
    <source>
        <dbReference type="SMART" id="SM00906"/>
    </source>
</evidence>
<dbReference type="Proteomes" id="UP000532311">
    <property type="component" value="Unassembled WGS sequence"/>
</dbReference>
<evidence type="ECO:0000256" key="1">
    <source>
        <dbReference type="ARBA" id="ARBA00023242"/>
    </source>
</evidence>
<name>A0A8H5YLI0_9HYPO</name>
<dbReference type="GO" id="GO:0006351">
    <property type="term" value="P:DNA-templated transcription"/>
    <property type="evidence" value="ECO:0007669"/>
    <property type="project" value="InterPro"/>
</dbReference>
<dbReference type="CDD" id="cd12148">
    <property type="entry name" value="fungal_TF_MHR"/>
    <property type="match status" value="1"/>
</dbReference>
<dbReference type="InterPro" id="IPR007219">
    <property type="entry name" value="XnlR_reg_dom"/>
</dbReference>
<accession>A0A8H5YLI0</accession>